<dbReference type="UniPathway" id="UPA00053">
    <property type="reaction ID" value="UER00090"/>
</dbReference>
<dbReference type="InterPro" id="IPR020541">
    <property type="entry name" value="Chorismate_synthase_CS"/>
</dbReference>
<dbReference type="SUPFAM" id="SSF103263">
    <property type="entry name" value="Chorismate synthase, AroC"/>
    <property type="match status" value="1"/>
</dbReference>
<evidence type="ECO:0000256" key="3">
    <source>
        <dbReference type="ARBA" id="ARBA00013036"/>
    </source>
</evidence>
<dbReference type="NCBIfam" id="NF003793">
    <property type="entry name" value="PRK05382.1"/>
    <property type="match status" value="1"/>
</dbReference>
<dbReference type="Gene3D" id="3.60.150.10">
    <property type="entry name" value="Chorismate synthase AroC"/>
    <property type="match status" value="1"/>
</dbReference>
<organism evidence="9 10">
    <name type="scientific">Cardiobacterium valvarum</name>
    <dbReference type="NCBI Taxonomy" id="194702"/>
    <lineage>
        <taxon>Bacteria</taxon>
        <taxon>Pseudomonadati</taxon>
        <taxon>Pseudomonadota</taxon>
        <taxon>Gammaproteobacteria</taxon>
        <taxon>Cardiobacteriales</taxon>
        <taxon>Cardiobacteriaceae</taxon>
        <taxon>Cardiobacterium</taxon>
    </lineage>
</organism>
<dbReference type="GO" id="GO:0009423">
    <property type="term" value="P:chorismate biosynthetic process"/>
    <property type="evidence" value="ECO:0007669"/>
    <property type="project" value="UniProtKB-UniRule"/>
</dbReference>
<dbReference type="NCBIfam" id="TIGR00033">
    <property type="entry name" value="aroC"/>
    <property type="match status" value="1"/>
</dbReference>
<evidence type="ECO:0000256" key="8">
    <source>
        <dbReference type="RuleBase" id="RU000605"/>
    </source>
</evidence>
<gene>
    <name evidence="7 9" type="primary">aroC</name>
    <name evidence="9" type="ORF">NCTC13294_02362</name>
</gene>
<evidence type="ECO:0000256" key="7">
    <source>
        <dbReference type="HAMAP-Rule" id="MF_00300"/>
    </source>
</evidence>
<feature type="binding site" evidence="7">
    <location>
        <position position="279"/>
    </location>
    <ligand>
        <name>FMN</name>
        <dbReference type="ChEBI" id="CHEBI:58210"/>
    </ligand>
</feature>
<comment type="subunit">
    <text evidence="7">Homotetramer.</text>
</comment>
<comment type="similarity">
    <text evidence="2 7 8">Belongs to the chorismate synthase family.</text>
</comment>
<comment type="function">
    <text evidence="7">Catalyzes the anti-1,4-elimination of the C-3 phosphate and the C-6 proR hydrogen from 5-enolpyruvylshikimate-3-phosphate (EPSP) to yield chorismate, which is the branch point compound that serves as the starting substrate for the three terminal pathways of aromatic amino acid biosynthesis. This reaction introduces a second double bond into the aromatic ring system.</text>
</comment>
<dbReference type="PANTHER" id="PTHR21085:SF0">
    <property type="entry name" value="CHORISMATE SYNTHASE"/>
    <property type="match status" value="1"/>
</dbReference>
<dbReference type="PIRSF" id="PIRSF001456">
    <property type="entry name" value="Chorismate_synth"/>
    <property type="match status" value="1"/>
</dbReference>
<comment type="pathway">
    <text evidence="1 7 8">Metabolic intermediate biosynthesis; chorismate biosynthesis; chorismate from D-erythrose 4-phosphate and phosphoenolpyruvate: step 7/7.</text>
</comment>
<feature type="binding site" evidence="7">
    <location>
        <begin position="125"/>
        <end position="127"/>
    </location>
    <ligand>
        <name>FMN</name>
        <dbReference type="ChEBI" id="CHEBI:58210"/>
    </ligand>
</feature>
<feature type="binding site" evidence="7">
    <location>
        <position position="320"/>
    </location>
    <ligand>
        <name>FMN</name>
        <dbReference type="ChEBI" id="CHEBI:58210"/>
    </ligand>
</feature>
<sequence length="355" mass="38229">MSGNSIGQHLTLTTYGESHGPAIGGILDGAPAGIPLDLDAIQRELDRRKPGTSRHVTPRQEDDRVQLLSGLFEGITTGTPIGIHIANTNQRSQDYGAIKNQYRPGHADYTYQAKYGIRDYRGGGRASARETAVRVAGGAIAKQILAHFAGTTIRSYLSQIGEHRLEFRDWHHVQDNPFNCPNDHQTAQLDRYLADIRRAGDSIGAEITVVAEGVPTGLGEPVFDRLDADIAKALMSINAVKAVSIGDGFDVITRKGSENRDERTAAAGFLTNHAGGILGGISSGQPIIARAAFKATSSILVPGRSTDQNGQDVEIITKGRHDPCVALRACPIVEAMLALVLADHYLRQRGQNNRF</sequence>
<dbReference type="GO" id="GO:0005829">
    <property type="term" value="C:cytosol"/>
    <property type="evidence" value="ECO:0007669"/>
    <property type="project" value="TreeGrafter"/>
</dbReference>
<feature type="binding site" evidence="7">
    <location>
        <position position="48"/>
    </location>
    <ligand>
        <name>NADP(+)</name>
        <dbReference type="ChEBI" id="CHEBI:58349"/>
    </ligand>
</feature>
<evidence type="ECO:0000256" key="1">
    <source>
        <dbReference type="ARBA" id="ARBA00005044"/>
    </source>
</evidence>
<dbReference type="PROSITE" id="PS00789">
    <property type="entry name" value="CHORISMATE_SYNTHASE_3"/>
    <property type="match status" value="1"/>
</dbReference>
<dbReference type="InterPro" id="IPR035904">
    <property type="entry name" value="Chorismate_synth_AroC_sf"/>
</dbReference>
<feature type="binding site" evidence="7">
    <location>
        <begin position="238"/>
        <end position="239"/>
    </location>
    <ligand>
        <name>FMN</name>
        <dbReference type="ChEBI" id="CHEBI:58210"/>
    </ligand>
</feature>
<dbReference type="GO" id="GO:0010181">
    <property type="term" value="F:FMN binding"/>
    <property type="evidence" value="ECO:0007669"/>
    <property type="project" value="TreeGrafter"/>
</dbReference>
<keyword evidence="7" id="KW-0521">NADP</keyword>
<evidence type="ECO:0000256" key="5">
    <source>
        <dbReference type="ARBA" id="ARBA00023141"/>
    </source>
</evidence>
<protein>
    <recommendedName>
        <fullName evidence="3 7">Chorismate synthase</fullName>
        <shortName evidence="7">CS</shortName>
        <ecNumber evidence="3 7">4.2.3.5</ecNumber>
    </recommendedName>
    <alternativeName>
        <fullName evidence="7">5-enolpyruvylshikimate-3-phosphate phospholyase</fullName>
    </alternativeName>
</protein>
<evidence type="ECO:0000256" key="6">
    <source>
        <dbReference type="ARBA" id="ARBA00023239"/>
    </source>
</evidence>
<keyword evidence="7" id="KW-0274">FAD</keyword>
<dbReference type="GO" id="GO:0004107">
    <property type="term" value="F:chorismate synthase activity"/>
    <property type="evidence" value="ECO:0007669"/>
    <property type="project" value="UniProtKB-UniRule"/>
</dbReference>
<dbReference type="OrthoDB" id="9771806at2"/>
<keyword evidence="6 7" id="KW-0456">Lyase</keyword>
<dbReference type="RefSeq" id="WP_115612460.1">
    <property type="nucleotide sequence ID" value="NZ_JBHLZC010000001.1"/>
</dbReference>
<dbReference type="InterPro" id="IPR000453">
    <property type="entry name" value="Chorismate_synth"/>
</dbReference>
<dbReference type="PROSITE" id="PS00787">
    <property type="entry name" value="CHORISMATE_SYNTHASE_1"/>
    <property type="match status" value="1"/>
</dbReference>
<dbReference type="Proteomes" id="UP000254572">
    <property type="component" value="Unassembled WGS sequence"/>
</dbReference>
<evidence type="ECO:0000256" key="2">
    <source>
        <dbReference type="ARBA" id="ARBA00008014"/>
    </source>
</evidence>
<dbReference type="EMBL" id="UFUW01000001">
    <property type="protein sequence ID" value="SUX25321.1"/>
    <property type="molecule type" value="Genomic_DNA"/>
</dbReference>
<dbReference type="CDD" id="cd07304">
    <property type="entry name" value="Chorismate_synthase"/>
    <property type="match status" value="1"/>
</dbReference>
<proteinExistence type="inferred from homology"/>
<dbReference type="EC" id="4.2.3.5" evidence="3 7"/>
<keyword evidence="10" id="KW-1185">Reference proteome</keyword>
<dbReference type="Pfam" id="PF01264">
    <property type="entry name" value="Chorismate_synt"/>
    <property type="match status" value="1"/>
</dbReference>
<dbReference type="GO" id="GO:0009073">
    <property type="term" value="P:aromatic amino acid family biosynthetic process"/>
    <property type="evidence" value="ECO:0007669"/>
    <property type="project" value="UniProtKB-KW"/>
</dbReference>
<dbReference type="PROSITE" id="PS00788">
    <property type="entry name" value="CHORISMATE_SYNTHASE_2"/>
    <property type="match status" value="1"/>
</dbReference>
<keyword evidence="5 7" id="KW-0057">Aromatic amino acid biosynthesis</keyword>
<comment type="cofactor">
    <cofactor evidence="7 8">
        <name>FMNH2</name>
        <dbReference type="ChEBI" id="CHEBI:57618"/>
    </cofactor>
    <text evidence="7 8">Reduced FMN (FMNH(2)).</text>
</comment>
<dbReference type="PANTHER" id="PTHR21085">
    <property type="entry name" value="CHORISMATE SYNTHASE"/>
    <property type="match status" value="1"/>
</dbReference>
<comment type="catalytic activity">
    <reaction evidence="7 8">
        <text>5-O-(1-carboxyvinyl)-3-phosphoshikimate = chorismate + phosphate</text>
        <dbReference type="Rhea" id="RHEA:21020"/>
        <dbReference type="ChEBI" id="CHEBI:29748"/>
        <dbReference type="ChEBI" id="CHEBI:43474"/>
        <dbReference type="ChEBI" id="CHEBI:57701"/>
        <dbReference type="EC" id="4.2.3.5"/>
    </reaction>
</comment>
<evidence type="ECO:0000256" key="4">
    <source>
        <dbReference type="ARBA" id="ARBA00022605"/>
    </source>
</evidence>
<keyword evidence="7" id="KW-0288">FMN</keyword>
<reference evidence="9 10" key="1">
    <citation type="submission" date="2018-06" db="EMBL/GenBank/DDBJ databases">
        <authorList>
            <consortium name="Pathogen Informatics"/>
            <person name="Doyle S."/>
        </authorList>
    </citation>
    <scope>NUCLEOTIDE SEQUENCE [LARGE SCALE GENOMIC DNA]</scope>
    <source>
        <strain evidence="9 10">NCTC13294</strain>
    </source>
</reference>
<evidence type="ECO:0000313" key="10">
    <source>
        <dbReference type="Proteomes" id="UP000254572"/>
    </source>
</evidence>
<accession>A0A381EE77</accession>
<dbReference type="AlphaFoldDB" id="A0A381EE77"/>
<name>A0A381EE77_9GAMM</name>
<keyword evidence="4 7" id="KW-0028">Amino-acid biosynthesis</keyword>
<keyword evidence="7" id="KW-0285">Flavoprotein</keyword>
<dbReference type="HAMAP" id="MF_00300">
    <property type="entry name" value="Chorismate_synth"/>
    <property type="match status" value="1"/>
</dbReference>
<feature type="binding site" evidence="7">
    <location>
        <position position="54"/>
    </location>
    <ligand>
        <name>NADP(+)</name>
        <dbReference type="ChEBI" id="CHEBI:58349"/>
    </ligand>
</feature>
<feature type="binding site" evidence="7">
    <location>
        <begin position="294"/>
        <end position="298"/>
    </location>
    <ligand>
        <name>FMN</name>
        <dbReference type="ChEBI" id="CHEBI:58210"/>
    </ligand>
</feature>
<evidence type="ECO:0000313" key="9">
    <source>
        <dbReference type="EMBL" id="SUX25321.1"/>
    </source>
</evidence>
<dbReference type="GO" id="GO:0008652">
    <property type="term" value="P:amino acid biosynthetic process"/>
    <property type="evidence" value="ECO:0007669"/>
    <property type="project" value="UniProtKB-KW"/>
</dbReference>